<dbReference type="InterPro" id="IPR036610">
    <property type="entry name" value="PEBP-like_sf"/>
</dbReference>
<dbReference type="CDD" id="cd00865">
    <property type="entry name" value="PEBP_bact_arch"/>
    <property type="match status" value="1"/>
</dbReference>
<keyword evidence="2" id="KW-1185">Reference proteome</keyword>
<dbReference type="RefSeq" id="WP_314518392.1">
    <property type="nucleotide sequence ID" value="NZ_JASJOU010000018.1"/>
</dbReference>
<sequence>MKTKASAIIEQANTGISATQTFTLKSHEVGGQFTNRHFGNRPACPGENISPELHWENAPEETKAFAVTMYDIDAPTGSGLWHWVVYNMPSTVTSLASDAGSLSTNNLPEGAIGGLNDVGVKGYFGPCPPAGELHRYIITVYALKEPIQINEKASAALTSFMLNMNTLAKASL</sequence>
<proteinExistence type="predicted"/>
<comment type="caution">
    <text evidence="1">The sequence shown here is derived from an EMBL/GenBank/DDBJ whole genome shotgun (WGS) entry which is preliminary data.</text>
</comment>
<name>A0AAE3R8V9_9BACT</name>
<dbReference type="InterPro" id="IPR008914">
    <property type="entry name" value="PEBP"/>
</dbReference>
<dbReference type="PANTHER" id="PTHR30289">
    <property type="entry name" value="UNCHARACTERIZED PROTEIN YBCL-RELATED"/>
    <property type="match status" value="1"/>
</dbReference>
<evidence type="ECO:0000313" key="2">
    <source>
        <dbReference type="Proteomes" id="UP001232063"/>
    </source>
</evidence>
<accession>A0AAE3R8V9</accession>
<dbReference type="Gene3D" id="3.90.280.10">
    <property type="entry name" value="PEBP-like"/>
    <property type="match status" value="1"/>
</dbReference>
<dbReference type="PANTHER" id="PTHR30289:SF1">
    <property type="entry name" value="PEBP (PHOSPHATIDYLETHANOLAMINE-BINDING PROTEIN) FAMILY PROTEIN"/>
    <property type="match status" value="1"/>
</dbReference>
<reference evidence="1" key="1">
    <citation type="submission" date="2023-05" db="EMBL/GenBank/DDBJ databases">
        <authorList>
            <person name="Zhang X."/>
        </authorList>
    </citation>
    <scope>NUCLEOTIDE SEQUENCE</scope>
    <source>
        <strain evidence="1">BD1B2-1</strain>
    </source>
</reference>
<dbReference type="Pfam" id="PF01161">
    <property type="entry name" value="PBP"/>
    <property type="match status" value="1"/>
</dbReference>
<dbReference type="InterPro" id="IPR005247">
    <property type="entry name" value="YbhB_YbcL/LppC-like"/>
</dbReference>
<dbReference type="EMBL" id="JASJOU010000018">
    <property type="protein sequence ID" value="MDJ1505874.1"/>
    <property type="molecule type" value="Genomic_DNA"/>
</dbReference>
<protein>
    <submittedName>
        <fullName evidence="1">YbhB/YbcL family Raf kinase inhibitor-like protein</fullName>
    </submittedName>
</protein>
<dbReference type="AlphaFoldDB" id="A0AAE3R8V9"/>
<dbReference type="SUPFAM" id="SSF49777">
    <property type="entry name" value="PEBP-like"/>
    <property type="match status" value="1"/>
</dbReference>
<dbReference type="Proteomes" id="UP001232063">
    <property type="component" value="Unassembled WGS sequence"/>
</dbReference>
<keyword evidence="1" id="KW-0649">Protein kinase inhibitor</keyword>
<gene>
    <name evidence="1" type="ORF">QNI22_34775</name>
</gene>
<organism evidence="1 2">
    <name type="scientific">Xanthocytophaga agilis</name>
    <dbReference type="NCBI Taxonomy" id="3048010"/>
    <lineage>
        <taxon>Bacteria</taxon>
        <taxon>Pseudomonadati</taxon>
        <taxon>Bacteroidota</taxon>
        <taxon>Cytophagia</taxon>
        <taxon>Cytophagales</taxon>
        <taxon>Rhodocytophagaceae</taxon>
        <taxon>Xanthocytophaga</taxon>
    </lineage>
</organism>
<dbReference type="NCBIfam" id="TIGR00481">
    <property type="entry name" value="YbhB/YbcL family Raf kinase inhibitor-like protein"/>
    <property type="match status" value="1"/>
</dbReference>
<evidence type="ECO:0000313" key="1">
    <source>
        <dbReference type="EMBL" id="MDJ1505874.1"/>
    </source>
</evidence>
<dbReference type="GO" id="GO:0004860">
    <property type="term" value="F:protein kinase inhibitor activity"/>
    <property type="evidence" value="ECO:0007669"/>
    <property type="project" value="UniProtKB-KW"/>
</dbReference>